<proteinExistence type="predicted"/>
<feature type="transmembrane region" description="Helical" evidence="1">
    <location>
        <begin position="123"/>
        <end position="140"/>
    </location>
</feature>
<comment type="caution">
    <text evidence="2">The sequence shown here is derived from an EMBL/GenBank/DDBJ whole genome shotgun (WGS) entry which is preliminary data.</text>
</comment>
<keyword evidence="1" id="KW-0472">Membrane</keyword>
<name>A0A268S017_SHOCL</name>
<evidence type="ECO:0000313" key="2">
    <source>
        <dbReference type="EMBL" id="PAF25787.1"/>
    </source>
</evidence>
<accession>A0A268S017</accession>
<keyword evidence="1" id="KW-1133">Transmembrane helix</keyword>
<feature type="transmembrane region" description="Helical" evidence="1">
    <location>
        <begin position="95"/>
        <end position="111"/>
    </location>
</feature>
<evidence type="ECO:0000313" key="3">
    <source>
        <dbReference type="Proteomes" id="UP000216133"/>
    </source>
</evidence>
<dbReference type="AlphaFoldDB" id="A0A268S017"/>
<gene>
    <name evidence="2" type="ORF">CHH61_11895</name>
</gene>
<evidence type="ECO:0000256" key="1">
    <source>
        <dbReference type="SAM" id="Phobius"/>
    </source>
</evidence>
<sequence>MEVEKRKNGLAKFCDKKRFFAEQGDAYAASDISNLERRLPVVEGANPDLLDARVGYLPKAALPFLGKHIVLFILVSKVSMAISIVKRIFNIRKGPLLLLTSISCAVVLVPLNTRSGKRFGIMYYPFDLIHLMGSAVSIWFKDDFTCILEHKSMRQHCKK</sequence>
<organism evidence="2 3">
    <name type="scientific">Shouchella clausii</name>
    <name type="common">Alkalihalobacillus clausii</name>
    <dbReference type="NCBI Taxonomy" id="79880"/>
    <lineage>
        <taxon>Bacteria</taxon>
        <taxon>Bacillati</taxon>
        <taxon>Bacillota</taxon>
        <taxon>Bacilli</taxon>
        <taxon>Bacillales</taxon>
        <taxon>Bacillaceae</taxon>
        <taxon>Shouchella</taxon>
    </lineage>
</organism>
<dbReference type="Proteomes" id="UP000216133">
    <property type="component" value="Unassembled WGS sequence"/>
</dbReference>
<keyword evidence="1" id="KW-0812">Transmembrane</keyword>
<dbReference type="EMBL" id="NPBS01000061">
    <property type="protein sequence ID" value="PAF25787.1"/>
    <property type="molecule type" value="Genomic_DNA"/>
</dbReference>
<protein>
    <submittedName>
        <fullName evidence="2">Uncharacterized protein</fullName>
    </submittedName>
</protein>
<reference evidence="2 3" key="1">
    <citation type="submission" date="2017-07" db="EMBL/GenBank/DDBJ databases">
        <title>Isolation and whole genome analysis of endospore-forming bacteria from heroin.</title>
        <authorList>
            <person name="Kalinowski J."/>
            <person name="Ahrens B."/>
            <person name="Al-Dilaimi A."/>
            <person name="Winkler A."/>
            <person name="Wibberg D."/>
            <person name="Schleenbecker U."/>
            <person name="Ruckert C."/>
            <person name="Wolfel R."/>
            <person name="Grass G."/>
        </authorList>
    </citation>
    <scope>NUCLEOTIDE SEQUENCE [LARGE SCALE GENOMIC DNA]</scope>
    <source>
        <strain evidence="2 3">7523-2</strain>
    </source>
</reference>